<evidence type="ECO:0000256" key="1">
    <source>
        <dbReference type="SAM" id="Coils"/>
    </source>
</evidence>
<gene>
    <name evidence="5" type="ORF">DI598_09865</name>
</gene>
<accession>A0A2W5EWY6</accession>
<dbReference type="Proteomes" id="UP000249645">
    <property type="component" value="Unassembled WGS sequence"/>
</dbReference>
<dbReference type="SUPFAM" id="SSF55874">
    <property type="entry name" value="ATPase domain of HSP90 chaperone/DNA topoisomerase II/histidine kinase"/>
    <property type="match status" value="1"/>
</dbReference>
<dbReference type="GO" id="GO:0016020">
    <property type="term" value="C:membrane"/>
    <property type="evidence" value="ECO:0007669"/>
    <property type="project" value="InterPro"/>
</dbReference>
<name>A0A2W5EWY6_9SPHI</name>
<proteinExistence type="predicted"/>
<dbReference type="Pfam" id="PF06580">
    <property type="entry name" value="His_kinase"/>
    <property type="match status" value="1"/>
</dbReference>
<evidence type="ECO:0000259" key="4">
    <source>
        <dbReference type="Pfam" id="PF06580"/>
    </source>
</evidence>
<dbReference type="PANTHER" id="PTHR34220:SF7">
    <property type="entry name" value="SENSOR HISTIDINE KINASE YPDA"/>
    <property type="match status" value="1"/>
</dbReference>
<evidence type="ECO:0000313" key="6">
    <source>
        <dbReference type="Proteomes" id="UP000249645"/>
    </source>
</evidence>
<evidence type="ECO:0000256" key="3">
    <source>
        <dbReference type="SAM" id="Phobius"/>
    </source>
</evidence>
<dbReference type="InterPro" id="IPR036890">
    <property type="entry name" value="HATPase_C_sf"/>
</dbReference>
<reference evidence="5 6" key="1">
    <citation type="submission" date="2017-11" db="EMBL/GenBank/DDBJ databases">
        <title>Infants hospitalized years apart are colonized by the same room-sourced microbial strains.</title>
        <authorList>
            <person name="Brooks B."/>
            <person name="Olm M.R."/>
            <person name="Firek B.A."/>
            <person name="Baker R."/>
            <person name="Thomas B.C."/>
            <person name="Morowitz M.J."/>
            <person name="Banfield J.F."/>
        </authorList>
    </citation>
    <scope>NUCLEOTIDE SEQUENCE [LARGE SCALE GENOMIC DNA]</scope>
    <source>
        <strain evidence="5">S2_009_000_R2_76</strain>
    </source>
</reference>
<dbReference type="InterPro" id="IPR050640">
    <property type="entry name" value="Bact_2-comp_sensor_kinase"/>
</dbReference>
<feature type="transmembrane region" description="Helical" evidence="3">
    <location>
        <begin position="74"/>
        <end position="91"/>
    </location>
</feature>
<keyword evidence="3" id="KW-1133">Transmembrane helix</keyword>
<keyword evidence="3" id="KW-0812">Transmembrane</keyword>
<feature type="transmembrane region" description="Helical" evidence="3">
    <location>
        <begin position="41"/>
        <end position="62"/>
    </location>
</feature>
<protein>
    <recommendedName>
        <fullName evidence="4">Signal transduction histidine kinase internal region domain-containing protein</fullName>
    </recommendedName>
</protein>
<dbReference type="GO" id="GO:0000155">
    <property type="term" value="F:phosphorelay sensor kinase activity"/>
    <property type="evidence" value="ECO:0007669"/>
    <property type="project" value="InterPro"/>
</dbReference>
<evidence type="ECO:0000256" key="2">
    <source>
        <dbReference type="SAM" id="MobiDB-lite"/>
    </source>
</evidence>
<feature type="region of interest" description="Disordered" evidence="2">
    <location>
        <begin position="134"/>
        <end position="166"/>
    </location>
</feature>
<dbReference type="EMBL" id="QFOI01000159">
    <property type="protein sequence ID" value="PZP48495.1"/>
    <property type="molecule type" value="Genomic_DNA"/>
</dbReference>
<comment type="caution">
    <text evidence="5">The sequence shown here is derived from an EMBL/GenBank/DDBJ whole genome shotgun (WGS) entry which is preliminary data.</text>
</comment>
<dbReference type="AlphaFoldDB" id="A0A2W5EWY6"/>
<feature type="coiled-coil region" evidence="1">
    <location>
        <begin position="197"/>
        <end position="224"/>
    </location>
</feature>
<dbReference type="InterPro" id="IPR010559">
    <property type="entry name" value="Sig_transdc_His_kin_internal"/>
</dbReference>
<dbReference type="PANTHER" id="PTHR34220">
    <property type="entry name" value="SENSOR HISTIDINE KINASE YPDA"/>
    <property type="match status" value="1"/>
</dbReference>
<feature type="compositionally biased region" description="Basic and acidic residues" evidence="2">
    <location>
        <begin position="145"/>
        <end position="160"/>
    </location>
</feature>
<keyword evidence="1" id="KW-0175">Coiled coil</keyword>
<feature type="transmembrane region" description="Helical" evidence="3">
    <location>
        <begin position="12"/>
        <end position="29"/>
    </location>
</feature>
<evidence type="ECO:0000313" key="5">
    <source>
        <dbReference type="EMBL" id="PZP48495.1"/>
    </source>
</evidence>
<organism evidence="5 6">
    <name type="scientific">Pseudopedobacter saltans</name>
    <dbReference type="NCBI Taxonomy" id="151895"/>
    <lineage>
        <taxon>Bacteria</taxon>
        <taxon>Pseudomonadati</taxon>
        <taxon>Bacteroidota</taxon>
        <taxon>Sphingobacteriia</taxon>
        <taxon>Sphingobacteriales</taxon>
        <taxon>Sphingobacteriaceae</taxon>
        <taxon>Pseudopedobacter</taxon>
    </lineage>
</organism>
<keyword evidence="3" id="KW-0472">Membrane</keyword>
<feature type="domain" description="Signal transduction histidine kinase internal region" evidence="4">
    <location>
        <begin position="216"/>
        <end position="293"/>
    </location>
</feature>
<sequence>MNRLKNNYKEYLLVLIGWLLLGVIVLLFARGMSEGLSIWEFAKFYCIYFSGFLVILYINSLLLLPKLYYKSKKWAYFTIILVLGILVAFWLKPFEHMIQEVRKRTMPYWEKRWLNEMKNSGRLKDSAMFRFREGTQRGMQPPPPRDGEPMMRNDRHDGPKEGGPPFRHLEDHKQLDFISLIIFFFLIGSGLAVESSRRLAQSEQKRLLAEAEKTKAELSFLKAQVNPHFLFNTLNNIYSMALVQKEETPDAIMRLSNIMRYVTESSDIDFIGLGDEIDFVSDYVYLNELKGGRQLDLDYSVNGDVIGKEIAPLLLISFIENAFKYGISKREKSPIVIRIDVVEGFLKMMVSNKIFQSKDKMTENTGIGIENARKRLETLYAGRYHLNLRVEENVFIVNLDIPLVINKQDED</sequence>